<dbReference type="PRINTS" id="PR00598">
    <property type="entry name" value="HTHMARR"/>
</dbReference>
<dbReference type="AlphaFoldDB" id="A0A5R8Y041"/>
<dbReference type="Gene3D" id="1.10.10.10">
    <property type="entry name" value="Winged helix-like DNA-binding domain superfamily/Winged helix DNA-binding domain"/>
    <property type="match status" value="1"/>
</dbReference>
<dbReference type="RefSeq" id="WP_138152906.1">
    <property type="nucleotide sequence ID" value="NZ_CBDDKQ010000004.1"/>
</dbReference>
<evidence type="ECO:0000259" key="4">
    <source>
        <dbReference type="PROSITE" id="PS50995"/>
    </source>
</evidence>
<comment type="caution">
    <text evidence="5">The sequence shown here is derived from an EMBL/GenBank/DDBJ whole genome shotgun (WGS) entry which is preliminary data.</text>
</comment>
<dbReference type="Pfam" id="PF01047">
    <property type="entry name" value="MarR"/>
    <property type="match status" value="1"/>
</dbReference>
<dbReference type="GO" id="GO:0003700">
    <property type="term" value="F:DNA-binding transcription factor activity"/>
    <property type="evidence" value="ECO:0007669"/>
    <property type="project" value="InterPro"/>
</dbReference>
<feature type="domain" description="HTH marR-type" evidence="4">
    <location>
        <begin position="17"/>
        <end position="161"/>
    </location>
</feature>
<dbReference type="PANTHER" id="PTHR42756">
    <property type="entry name" value="TRANSCRIPTIONAL REGULATOR, MARR"/>
    <property type="match status" value="1"/>
</dbReference>
<keyword evidence="3" id="KW-0804">Transcription</keyword>
<dbReference type="InterPro" id="IPR023187">
    <property type="entry name" value="Tscrpt_reg_MarR-type_CS"/>
</dbReference>
<keyword evidence="6" id="KW-1185">Reference proteome</keyword>
<evidence type="ECO:0000256" key="2">
    <source>
        <dbReference type="ARBA" id="ARBA00023125"/>
    </source>
</evidence>
<organism evidence="5 6">
    <name type="scientific">Arcobacter arenosus</name>
    <dbReference type="NCBI Taxonomy" id="2576037"/>
    <lineage>
        <taxon>Bacteria</taxon>
        <taxon>Pseudomonadati</taxon>
        <taxon>Campylobacterota</taxon>
        <taxon>Epsilonproteobacteria</taxon>
        <taxon>Campylobacterales</taxon>
        <taxon>Arcobacteraceae</taxon>
        <taxon>Arcobacter</taxon>
    </lineage>
</organism>
<evidence type="ECO:0000313" key="5">
    <source>
        <dbReference type="EMBL" id="TLP37726.1"/>
    </source>
</evidence>
<dbReference type="PROSITE" id="PS01117">
    <property type="entry name" value="HTH_MARR_1"/>
    <property type="match status" value="1"/>
</dbReference>
<proteinExistence type="predicted"/>
<keyword evidence="2" id="KW-0238">DNA-binding</keyword>
<evidence type="ECO:0000313" key="6">
    <source>
        <dbReference type="Proteomes" id="UP000308901"/>
    </source>
</evidence>
<sequence>MDKKELELRIERVKEKKPEIYNDVLTIVVPFYMFHNDLREGITKIQETKYNITNSEIDVMRCLYLSKNDDNTLSPTKIYNKLMFTSGAITKVLKKLEDRGYVVRLENKFDKRSKLVKLTEEGAKVCKACFSDMLAYEEKRFSKLTEEEKKIYTELTQKLLH</sequence>
<name>A0A5R8Y041_9BACT</name>
<dbReference type="PROSITE" id="PS50995">
    <property type="entry name" value="HTH_MARR_2"/>
    <property type="match status" value="1"/>
</dbReference>
<gene>
    <name evidence="5" type="ORF">FDK22_10440</name>
</gene>
<dbReference type="InterPro" id="IPR000835">
    <property type="entry name" value="HTH_MarR-typ"/>
</dbReference>
<evidence type="ECO:0000256" key="3">
    <source>
        <dbReference type="ARBA" id="ARBA00023163"/>
    </source>
</evidence>
<dbReference type="InterPro" id="IPR036390">
    <property type="entry name" value="WH_DNA-bd_sf"/>
</dbReference>
<dbReference type="PANTHER" id="PTHR42756:SF1">
    <property type="entry name" value="TRANSCRIPTIONAL REPRESSOR OF EMRAB OPERON"/>
    <property type="match status" value="1"/>
</dbReference>
<dbReference type="InterPro" id="IPR036388">
    <property type="entry name" value="WH-like_DNA-bd_sf"/>
</dbReference>
<dbReference type="SUPFAM" id="SSF46785">
    <property type="entry name" value="Winged helix' DNA-binding domain"/>
    <property type="match status" value="1"/>
</dbReference>
<dbReference type="SMART" id="SM00347">
    <property type="entry name" value="HTH_MARR"/>
    <property type="match status" value="1"/>
</dbReference>
<dbReference type="EMBL" id="VANU01000004">
    <property type="protein sequence ID" value="TLP37726.1"/>
    <property type="molecule type" value="Genomic_DNA"/>
</dbReference>
<dbReference type="Proteomes" id="UP000308901">
    <property type="component" value="Unassembled WGS sequence"/>
</dbReference>
<protein>
    <submittedName>
        <fullName evidence="5">MarR family transcriptional regulator</fullName>
    </submittedName>
</protein>
<evidence type="ECO:0000256" key="1">
    <source>
        <dbReference type="ARBA" id="ARBA00023015"/>
    </source>
</evidence>
<dbReference type="GO" id="GO:0003677">
    <property type="term" value="F:DNA binding"/>
    <property type="evidence" value="ECO:0007669"/>
    <property type="project" value="UniProtKB-KW"/>
</dbReference>
<keyword evidence="1" id="KW-0805">Transcription regulation</keyword>
<dbReference type="OrthoDB" id="5343771at2"/>
<accession>A0A5R8Y041</accession>
<reference evidence="5 6" key="1">
    <citation type="submission" date="2019-05" db="EMBL/GenBank/DDBJ databases">
        <title>Arcobacter sp. nov., isolated from sea sediment.</title>
        <authorList>
            <person name="Kim W."/>
        </authorList>
    </citation>
    <scope>NUCLEOTIDE SEQUENCE [LARGE SCALE GENOMIC DNA]</scope>
    <source>
        <strain evidence="5 6">CAU 1517</strain>
    </source>
</reference>